<feature type="transmembrane region" description="Helical" evidence="23">
    <location>
        <begin position="300"/>
        <end position="322"/>
    </location>
</feature>
<comment type="function">
    <text evidence="21">Peptidoglycan polymerase that is essential for cell division.</text>
</comment>
<feature type="transmembrane region" description="Helical" evidence="23">
    <location>
        <begin position="73"/>
        <end position="90"/>
    </location>
</feature>
<keyword evidence="8" id="KW-0133">Cell shape</keyword>
<evidence type="ECO:0000256" key="11">
    <source>
        <dbReference type="ARBA" id="ARBA00023136"/>
    </source>
</evidence>
<evidence type="ECO:0000256" key="6">
    <source>
        <dbReference type="ARBA" id="ARBA00022679"/>
    </source>
</evidence>
<keyword evidence="13" id="KW-0961">Cell wall biogenesis/degradation</keyword>
<evidence type="ECO:0000256" key="9">
    <source>
        <dbReference type="ARBA" id="ARBA00022984"/>
    </source>
</evidence>
<gene>
    <name evidence="24" type="primary">ftsW</name>
    <name evidence="24" type="ORF">M3M28_07380</name>
</gene>
<keyword evidence="4" id="KW-0132">Cell division</keyword>
<feature type="transmembrane region" description="Helical" evidence="23">
    <location>
        <begin position="193"/>
        <end position="209"/>
    </location>
</feature>
<evidence type="ECO:0000256" key="3">
    <source>
        <dbReference type="ARBA" id="ARBA00022475"/>
    </source>
</evidence>
<keyword evidence="5" id="KW-0328">Glycosyltransferase</keyword>
<evidence type="ECO:0000256" key="1">
    <source>
        <dbReference type="ARBA" id="ARBA00004651"/>
    </source>
</evidence>
<evidence type="ECO:0000256" key="2">
    <source>
        <dbReference type="ARBA" id="ARBA00004752"/>
    </source>
</evidence>
<evidence type="ECO:0000256" key="13">
    <source>
        <dbReference type="ARBA" id="ARBA00023316"/>
    </source>
</evidence>
<comment type="catalytic activity">
    <reaction evidence="20">
        <text>[GlcNAc-(1-&gt;4)-Mur2Ac(oyl-L-Ala-gamma-D-Glu-L-Lys-D-Ala-D-Ala)](n)-di-trans,octa-cis-undecaprenyl diphosphate + beta-D-GlcNAc-(1-&gt;4)-Mur2Ac(oyl-L-Ala-gamma-D-Glu-L-Lys-D-Ala-D-Ala)-di-trans,octa-cis-undecaprenyl diphosphate = [GlcNAc-(1-&gt;4)-Mur2Ac(oyl-L-Ala-gamma-D-Glu-L-Lys-D-Ala-D-Ala)](n+1)-di-trans,octa-cis-undecaprenyl diphosphate + di-trans,octa-cis-undecaprenyl diphosphate + H(+)</text>
        <dbReference type="Rhea" id="RHEA:23708"/>
        <dbReference type="Rhea" id="RHEA-COMP:9602"/>
        <dbReference type="Rhea" id="RHEA-COMP:9603"/>
        <dbReference type="ChEBI" id="CHEBI:15378"/>
        <dbReference type="ChEBI" id="CHEBI:58405"/>
        <dbReference type="ChEBI" id="CHEBI:60033"/>
        <dbReference type="ChEBI" id="CHEBI:78435"/>
        <dbReference type="EC" id="2.4.99.28"/>
    </reaction>
</comment>
<dbReference type="Pfam" id="PF01098">
    <property type="entry name" value="FTSW_RODA_SPOVE"/>
    <property type="match status" value="1"/>
</dbReference>
<keyword evidence="9" id="KW-0573">Peptidoglycan synthesis</keyword>
<dbReference type="EC" id="2.4.99.28" evidence="19"/>
<evidence type="ECO:0000256" key="15">
    <source>
        <dbReference type="ARBA" id="ARBA00033270"/>
    </source>
</evidence>
<dbReference type="InterPro" id="IPR001182">
    <property type="entry name" value="FtsW/RodA"/>
</dbReference>
<keyword evidence="7 23" id="KW-0812">Transmembrane</keyword>
<dbReference type="InterPro" id="IPR018365">
    <property type="entry name" value="Cell_cycle_FtsW-rel_CS"/>
</dbReference>
<reference evidence="24" key="1">
    <citation type="submission" date="2022-05" db="EMBL/GenBank/DDBJ databases">
        <title>Complete genome sequence of toluene-degrading Gulosibacter sediminis strain ACHW.36C.</title>
        <authorList>
            <person name="Wai A.C."/>
            <person name="Lai G.K."/>
            <person name="Griffin S.D."/>
            <person name="Leung F.C."/>
        </authorList>
    </citation>
    <scope>NUCLEOTIDE SEQUENCE [LARGE SCALE GENOMIC DNA]</scope>
    <source>
        <strain evidence="24">ACHW.36C</strain>
    </source>
</reference>
<keyword evidence="10 23" id="KW-1133">Transmembrane helix</keyword>
<keyword evidence="11 23" id="KW-0472">Membrane</keyword>
<evidence type="ECO:0000256" key="5">
    <source>
        <dbReference type="ARBA" id="ARBA00022676"/>
    </source>
</evidence>
<feature type="transmembrane region" description="Helical" evidence="23">
    <location>
        <begin position="141"/>
        <end position="158"/>
    </location>
</feature>
<keyword evidence="3" id="KW-1003">Cell membrane</keyword>
<evidence type="ECO:0000256" key="21">
    <source>
        <dbReference type="ARBA" id="ARBA00049966"/>
    </source>
</evidence>
<evidence type="ECO:0000256" key="18">
    <source>
        <dbReference type="ARBA" id="ARBA00041418"/>
    </source>
</evidence>
<feature type="transmembrane region" description="Helical" evidence="23">
    <location>
        <begin position="32"/>
        <end position="53"/>
    </location>
</feature>
<feature type="transmembrane region" description="Helical" evidence="23">
    <location>
        <begin position="214"/>
        <end position="232"/>
    </location>
</feature>
<protein>
    <recommendedName>
        <fullName evidence="17">Probable peptidoglycan glycosyltransferase FtsW</fullName>
        <ecNumber evidence="19">2.4.99.28</ecNumber>
    </recommendedName>
    <alternativeName>
        <fullName evidence="18">Cell division protein FtsW</fullName>
    </alternativeName>
    <alternativeName>
        <fullName evidence="15">Cell wall polymerase</fullName>
    </alternativeName>
    <alternativeName>
        <fullName evidence="14">Peptidoglycan polymerase</fullName>
    </alternativeName>
</protein>
<dbReference type="PROSITE" id="PS00428">
    <property type="entry name" value="FTSW_RODA_SPOVE"/>
    <property type="match status" value="1"/>
</dbReference>
<dbReference type="NCBIfam" id="TIGR02614">
    <property type="entry name" value="ftsW"/>
    <property type="match status" value="1"/>
</dbReference>
<accession>A0ABY4MTZ9</accession>
<comment type="pathway">
    <text evidence="2">Cell wall biogenesis; peptidoglycan biosynthesis.</text>
</comment>
<keyword evidence="12" id="KW-0131">Cell cycle</keyword>
<evidence type="ECO:0000256" key="19">
    <source>
        <dbReference type="ARBA" id="ARBA00044770"/>
    </source>
</evidence>
<feature type="compositionally biased region" description="Low complexity" evidence="22">
    <location>
        <begin position="396"/>
        <end position="411"/>
    </location>
</feature>
<feature type="transmembrane region" description="Helical" evidence="23">
    <location>
        <begin position="102"/>
        <end position="121"/>
    </location>
</feature>
<keyword evidence="6" id="KW-0808">Transferase</keyword>
<name>A0ABY4MTZ9_9MICO</name>
<dbReference type="PANTHER" id="PTHR30474:SF2">
    <property type="entry name" value="PEPTIDOGLYCAN GLYCOSYLTRANSFERASE FTSW-RELATED"/>
    <property type="match status" value="1"/>
</dbReference>
<evidence type="ECO:0000256" key="4">
    <source>
        <dbReference type="ARBA" id="ARBA00022618"/>
    </source>
</evidence>
<comment type="subcellular location">
    <subcellularLocation>
        <location evidence="1">Cell membrane</location>
        <topology evidence="1">Multi-pass membrane protein</topology>
    </subcellularLocation>
</comment>
<evidence type="ECO:0000256" key="7">
    <source>
        <dbReference type="ARBA" id="ARBA00022692"/>
    </source>
</evidence>
<evidence type="ECO:0000256" key="12">
    <source>
        <dbReference type="ARBA" id="ARBA00023306"/>
    </source>
</evidence>
<feature type="transmembrane region" description="Helical" evidence="23">
    <location>
        <begin position="334"/>
        <end position="360"/>
    </location>
</feature>
<comment type="similarity">
    <text evidence="16">Belongs to the SEDS family. FtsW subfamily.</text>
</comment>
<evidence type="ECO:0000256" key="8">
    <source>
        <dbReference type="ARBA" id="ARBA00022960"/>
    </source>
</evidence>
<organism evidence="24">
    <name type="scientific">Gulosibacter sediminis</name>
    <dbReference type="NCBI Taxonomy" id="1729695"/>
    <lineage>
        <taxon>Bacteria</taxon>
        <taxon>Bacillati</taxon>
        <taxon>Actinomycetota</taxon>
        <taxon>Actinomycetes</taxon>
        <taxon>Micrococcales</taxon>
        <taxon>Microbacteriaceae</taxon>
        <taxon>Gulosibacter</taxon>
    </lineage>
</organism>
<feature type="transmembrane region" description="Helical" evidence="23">
    <location>
        <begin position="366"/>
        <end position="388"/>
    </location>
</feature>
<evidence type="ECO:0000313" key="24">
    <source>
        <dbReference type="EMBL" id="UQN13892.1"/>
    </source>
</evidence>
<evidence type="ECO:0000256" key="22">
    <source>
        <dbReference type="SAM" id="MobiDB-lite"/>
    </source>
</evidence>
<evidence type="ECO:0000256" key="16">
    <source>
        <dbReference type="ARBA" id="ARBA00038053"/>
    </source>
</evidence>
<feature type="transmembrane region" description="Helical" evidence="23">
    <location>
        <begin position="170"/>
        <end position="187"/>
    </location>
</feature>
<evidence type="ECO:0000256" key="10">
    <source>
        <dbReference type="ARBA" id="ARBA00022989"/>
    </source>
</evidence>
<dbReference type="EMBL" id="CP097160">
    <property type="protein sequence ID" value="UQN13892.1"/>
    <property type="molecule type" value="Genomic_DNA"/>
</dbReference>
<evidence type="ECO:0000256" key="14">
    <source>
        <dbReference type="ARBA" id="ARBA00032370"/>
    </source>
</evidence>
<sequence length="419" mass="44026">MPQPQATKRNATGAATSGSAYRIKLFSSEHPANLNATLLFGIVAVLVAFGLIMVLSSSAVEEFAAGNTFSTKFLKQLVFAAVGLPFMWVASRVPLQFWTGSFAWLALGFAVVMQALVFTPLGTEINGNRSWIDLGPTTVQPAEFAKVALVMWLGMIIARKGDKLTQLKEVVVPIGLPVGVVILLALLGKDLGTVMVIGALVLGALWFGGLRAQYIVGATLIAVVGAVTMAIVSPNRVARITSFFDGSCDYEGLCWQTSHGFFALASGGIFGVGLGNSTAKWSWLPEADNDFIFAIIGEEFGLIGALAVIMLFAALAVVLLRIWRETENVAGRTLVGGVLVWFIFQAFVNIAVVLGLLPVLGVPLPLLSSGGSALITSLFSVGLVLSVAKDNAKRQAAANPTPSSGSASSRPSSRKAPRS</sequence>
<evidence type="ECO:0000256" key="17">
    <source>
        <dbReference type="ARBA" id="ARBA00041185"/>
    </source>
</evidence>
<dbReference type="PANTHER" id="PTHR30474">
    <property type="entry name" value="CELL CYCLE PROTEIN"/>
    <property type="match status" value="1"/>
</dbReference>
<feature type="region of interest" description="Disordered" evidence="22">
    <location>
        <begin position="394"/>
        <end position="419"/>
    </location>
</feature>
<evidence type="ECO:0000256" key="20">
    <source>
        <dbReference type="ARBA" id="ARBA00049902"/>
    </source>
</evidence>
<evidence type="ECO:0000256" key="23">
    <source>
        <dbReference type="SAM" id="Phobius"/>
    </source>
</evidence>
<dbReference type="InterPro" id="IPR013437">
    <property type="entry name" value="FtsW"/>
</dbReference>
<proteinExistence type="inferred from homology"/>